<feature type="binding site" evidence="17">
    <location>
        <position position="351"/>
    </location>
    <ligand>
        <name>substrate</name>
    </ligand>
</feature>
<comment type="catalytic activity">
    <reaction evidence="15">
        <text>a menaquinone + succinate = a menaquinol + fumarate</text>
        <dbReference type="Rhea" id="RHEA:27834"/>
        <dbReference type="Rhea" id="RHEA-COMP:9537"/>
        <dbReference type="Rhea" id="RHEA-COMP:9539"/>
        <dbReference type="ChEBI" id="CHEBI:16374"/>
        <dbReference type="ChEBI" id="CHEBI:18151"/>
        <dbReference type="ChEBI" id="CHEBI:29806"/>
        <dbReference type="ChEBI" id="CHEBI:30031"/>
        <dbReference type="EC" id="1.3.5.1"/>
    </reaction>
</comment>
<dbReference type="GO" id="GO:0008177">
    <property type="term" value="F:succinate dehydrogenase (quinone) activity"/>
    <property type="evidence" value="ECO:0007669"/>
    <property type="project" value="UniProtKB-EC"/>
</dbReference>
<gene>
    <name evidence="20" type="ORF">B9Q08_01895</name>
</gene>
<accession>A0A2R6B062</accession>
<keyword evidence="7" id="KW-1003">Cell membrane</keyword>
<evidence type="ECO:0000256" key="8">
    <source>
        <dbReference type="ARBA" id="ARBA00022630"/>
    </source>
</evidence>
<evidence type="ECO:0000256" key="2">
    <source>
        <dbReference type="ARBA" id="ARBA00004413"/>
    </source>
</evidence>
<dbReference type="Pfam" id="PF00890">
    <property type="entry name" value="FAD_binding_2"/>
    <property type="match status" value="1"/>
</dbReference>
<dbReference type="EMBL" id="NEXJ01000032">
    <property type="protein sequence ID" value="PSN92037.1"/>
    <property type="molecule type" value="Genomic_DNA"/>
</dbReference>
<evidence type="ECO:0000259" key="19">
    <source>
        <dbReference type="Pfam" id="PF02910"/>
    </source>
</evidence>
<evidence type="ECO:0000256" key="7">
    <source>
        <dbReference type="ARBA" id="ARBA00022475"/>
    </source>
</evidence>
<evidence type="ECO:0000256" key="10">
    <source>
        <dbReference type="ARBA" id="ARBA00022827"/>
    </source>
</evidence>
<keyword evidence="11" id="KW-0249">Electron transport</keyword>
<evidence type="ECO:0000256" key="14">
    <source>
        <dbReference type="ARBA" id="ARBA00030461"/>
    </source>
</evidence>
<dbReference type="Gene3D" id="3.90.700.10">
    <property type="entry name" value="Succinate dehydrogenase/fumarate reductase flavoprotein, catalytic domain"/>
    <property type="match status" value="1"/>
</dbReference>
<dbReference type="Gene3D" id="4.10.80.40">
    <property type="entry name" value="succinate dehydrogenase protein domain"/>
    <property type="match status" value="1"/>
</dbReference>
<dbReference type="InterPro" id="IPR003952">
    <property type="entry name" value="FRD_SDH_FAD_BS"/>
</dbReference>
<feature type="binding site" evidence="17">
    <location>
        <position position="249"/>
    </location>
    <ligand>
        <name>substrate</name>
    </ligand>
</feature>
<evidence type="ECO:0000256" key="16">
    <source>
        <dbReference type="PIRSR" id="PIRSR000171-1"/>
    </source>
</evidence>
<comment type="cofactor">
    <cofactor evidence="1 17">
        <name>FAD</name>
        <dbReference type="ChEBI" id="CHEBI:57692"/>
    </cofactor>
</comment>
<dbReference type="InterPro" id="IPR015939">
    <property type="entry name" value="Fum_Rdtase/Succ_DH_flav-like_C"/>
</dbReference>
<evidence type="ECO:0000256" key="4">
    <source>
        <dbReference type="ARBA" id="ARBA00012792"/>
    </source>
</evidence>
<dbReference type="InterPro" id="IPR030664">
    <property type="entry name" value="SdhA/FrdA/AprA"/>
</dbReference>
<dbReference type="FunFam" id="4.10.80.40:FF:000003">
    <property type="entry name" value="Fumarate reductase flavoprotein subunit"/>
    <property type="match status" value="1"/>
</dbReference>
<dbReference type="InterPro" id="IPR003953">
    <property type="entry name" value="FAD-dep_OxRdtase_2_FAD-bd"/>
</dbReference>
<dbReference type="NCBIfam" id="NF004724">
    <property type="entry name" value="PRK06069.1"/>
    <property type="match status" value="1"/>
</dbReference>
<dbReference type="Pfam" id="PF02910">
    <property type="entry name" value="Succ_DH_flav_C"/>
    <property type="match status" value="1"/>
</dbReference>
<feature type="domain" description="FAD-dependent oxidoreductase 2 FAD-binding" evidence="18">
    <location>
        <begin position="7"/>
        <end position="399"/>
    </location>
</feature>
<dbReference type="PANTHER" id="PTHR11632:SF51">
    <property type="entry name" value="SUCCINATE DEHYDROGENASE [UBIQUINONE] FLAVOPROTEIN SUBUNIT, MITOCHONDRIAL"/>
    <property type="match status" value="1"/>
</dbReference>
<dbReference type="SUPFAM" id="SSF51905">
    <property type="entry name" value="FAD/NAD(P)-binding domain"/>
    <property type="match status" value="1"/>
</dbReference>
<dbReference type="AlphaFoldDB" id="A0A2R6B062"/>
<evidence type="ECO:0000313" key="20">
    <source>
        <dbReference type="EMBL" id="PSN92037.1"/>
    </source>
</evidence>
<feature type="binding site" evidence="17">
    <location>
        <begin position="398"/>
        <end position="399"/>
    </location>
    <ligand>
        <name>FAD</name>
        <dbReference type="ChEBI" id="CHEBI:57692"/>
    </ligand>
</feature>
<dbReference type="PROSITE" id="PS00504">
    <property type="entry name" value="FRD_SDH_FAD_BINDING"/>
    <property type="match status" value="1"/>
</dbReference>
<dbReference type="GO" id="GO:0022900">
    <property type="term" value="P:electron transport chain"/>
    <property type="evidence" value="ECO:0007669"/>
    <property type="project" value="InterPro"/>
</dbReference>
<keyword evidence="13" id="KW-0472">Membrane</keyword>
<protein>
    <recommendedName>
        <fullName evidence="5">Fumarate reductase flavoprotein subunit</fullName>
        <ecNumber evidence="4">1.3.5.1</ecNumber>
    </recommendedName>
    <alternativeName>
        <fullName evidence="14">Quinol-fumarate reductase flavoprotein subunit</fullName>
    </alternativeName>
</protein>
<comment type="caution">
    <text evidence="20">The sequence shown here is derived from an EMBL/GenBank/DDBJ whole genome shotgun (WGS) entry which is preliminary data.</text>
</comment>
<evidence type="ECO:0000256" key="15">
    <source>
        <dbReference type="ARBA" id="ARBA00034412"/>
    </source>
</evidence>
<dbReference type="Proteomes" id="UP000240490">
    <property type="component" value="Unassembled WGS sequence"/>
</dbReference>
<dbReference type="Gene3D" id="1.20.58.100">
    <property type="entry name" value="Fumarate reductase/succinate dehydrogenase flavoprotein-like, C-terminal domain"/>
    <property type="match status" value="1"/>
</dbReference>
<dbReference type="PANTHER" id="PTHR11632">
    <property type="entry name" value="SUCCINATE DEHYDROGENASE 2 FLAVOPROTEIN SUBUNIT"/>
    <property type="match status" value="1"/>
</dbReference>
<evidence type="ECO:0000256" key="11">
    <source>
        <dbReference type="ARBA" id="ARBA00022982"/>
    </source>
</evidence>
<dbReference type="SUPFAM" id="SSF56425">
    <property type="entry name" value="Succinate dehydrogenase/fumarate reductase flavoprotein, catalytic domain"/>
    <property type="match status" value="1"/>
</dbReference>
<feature type="domain" description="Fumarate reductase/succinate dehydrogenase flavoprotein-like C-terminal" evidence="19">
    <location>
        <begin position="457"/>
        <end position="582"/>
    </location>
</feature>
<proteinExistence type="inferred from homology"/>
<dbReference type="GO" id="GO:0050660">
    <property type="term" value="F:flavin adenine dinucleotide binding"/>
    <property type="evidence" value="ECO:0007669"/>
    <property type="project" value="InterPro"/>
</dbReference>
<dbReference type="InterPro" id="IPR027477">
    <property type="entry name" value="Succ_DH/fumarate_Rdtase_cat_sf"/>
</dbReference>
<feature type="binding site" evidence="17">
    <location>
        <begin position="12"/>
        <end position="17"/>
    </location>
    <ligand>
        <name>FAD</name>
        <dbReference type="ChEBI" id="CHEBI:57692"/>
    </ligand>
</feature>
<dbReference type="GO" id="GO:0005886">
    <property type="term" value="C:plasma membrane"/>
    <property type="evidence" value="ECO:0007669"/>
    <property type="project" value="UniProtKB-SubCell"/>
</dbReference>
<evidence type="ECO:0000256" key="17">
    <source>
        <dbReference type="PIRSR" id="PIRSR630664-51"/>
    </source>
</evidence>
<dbReference type="InterPro" id="IPR036188">
    <property type="entry name" value="FAD/NAD-bd_sf"/>
</dbReference>
<dbReference type="InterPro" id="IPR014006">
    <property type="entry name" value="Succ_Dhase_FrdA_Gneg"/>
</dbReference>
<evidence type="ECO:0000256" key="13">
    <source>
        <dbReference type="ARBA" id="ARBA00023136"/>
    </source>
</evidence>
<evidence type="ECO:0000256" key="5">
    <source>
        <dbReference type="ARBA" id="ARBA00014044"/>
    </source>
</evidence>
<dbReference type="EC" id="1.3.5.1" evidence="4"/>
<organism evidence="20 21">
    <name type="scientific">Candidatus Marsarchaeota G2 archaeon ECH_B_SAG-M15</name>
    <dbReference type="NCBI Taxonomy" id="1978162"/>
    <lineage>
        <taxon>Archaea</taxon>
        <taxon>Candidatus Marsarchaeota</taxon>
        <taxon>Candidatus Marsarchaeota group 2</taxon>
    </lineage>
</organism>
<reference evidence="20 21" key="1">
    <citation type="submission" date="2017-04" db="EMBL/GenBank/DDBJ databases">
        <title>Novel microbial lineages endemic to geothermal iron-oxide mats fill important gaps in the evolutionary history of Archaea.</title>
        <authorList>
            <person name="Jay Z.J."/>
            <person name="Beam J.P."/>
            <person name="Dlakic M."/>
            <person name="Rusch D.B."/>
            <person name="Kozubal M.A."/>
            <person name="Inskeep W.P."/>
        </authorList>
    </citation>
    <scope>NUCLEOTIDE SEQUENCE [LARGE SCALE GENOMIC DNA]</scope>
    <source>
        <strain evidence="20">ECH_B_SAG-M15</strain>
    </source>
</reference>
<feature type="binding site" evidence="17">
    <location>
        <position position="237"/>
    </location>
    <ligand>
        <name>substrate</name>
    </ligand>
</feature>
<dbReference type="FunFam" id="1.20.58.100:FF:000001">
    <property type="entry name" value="Succinate dehydrogenase flavoprotein subunit (SdhA)"/>
    <property type="match status" value="1"/>
</dbReference>
<evidence type="ECO:0000259" key="18">
    <source>
        <dbReference type="Pfam" id="PF00890"/>
    </source>
</evidence>
<evidence type="ECO:0000256" key="1">
    <source>
        <dbReference type="ARBA" id="ARBA00001974"/>
    </source>
</evidence>
<keyword evidence="6" id="KW-0813">Transport</keyword>
<evidence type="ECO:0000256" key="9">
    <source>
        <dbReference type="ARBA" id="ARBA00022741"/>
    </source>
</evidence>
<dbReference type="Gene3D" id="3.50.50.60">
    <property type="entry name" value="FAD/NAD(P)-binding domain"/>
    <property type="match status" value="1"/>
</dbReference>
<dbReference type="InterPro" id="IPR037099">
    <property type="entry name" value="Fum_R/Succ_DH_flav-like_C_sf"/>
</dbReference>
<dbReference type="FunFam" id="3.90.700.10:FF:000003">
    <property type="entry name" value="Fumarate reductase flavoprotein subunit"/>
    <property type="match status" value="1"/>
</dbReference>
<sequence>MDVLEYDVAIVGSGLAGMRAALQASEVSQGKLRVALISKLHAMRSHSVSAEGGISGVLYPGEAGDSIELHGFDTAKGSDYLGDQDAIELLVNEAPKEIRFFDHLGVPWNRDDAGRIVLRAFGGMSVPRTAFAADKTGFFMMGALYDSLLEYGNLDIFHEHYVTNLLLDGGVFKGFLAIDLASGDLKLFLAKSGIIATGGFSRIYGFTTTAYSSTGDGIALAYKAGIPLKDMEFVQFHPTGLIPSGILITEAARGEGGYLLNSKEERFMERYAKSKMELAPRDIVSRAMVTEINEGRGLIHKASGMKHLLLDLRHLGDEKIDERLPMIKEMTIKMLGIDPAKEPIPVRPAAHFTMGGIHTNIHGQVMLDDSKTPVEGLWAAGECGCVSVHGSNRLGSNSLSQCVIWGRITGEMAAKRASNTGEPSDTRSKTVARAEEEYNKIVKLLDNKGTQNPYELRSKLWETMDTLVYVYRDTKSLMEAKRRVAELKRSYSDIYIADKGRVYNTNLRDALEIGNMIELAEVVIVSAIARKESRGAHAMVEYPKRDDANWLKHTLAYRTSEEPRLSYIPVKITKWEPKERTY</sequence>
<keyword evidence="10 17" id="KW-0274">FAD</keyword>
<comment type="subcellular location">
    <subcellularLocation>
        <location evidence="2">Cell membrane</location>
        <topology evidence="2">Peripheral membrane protein</topology>
        <orientation evidence="2">Cytoplasmic side</orientation>
    </subcellularLocation>
</comment>
<dbReference type="SUPFAM" id="SSF46977">
    <property type="entry name" value="Succinate dehydrogenase/fumarate reductase flavoprotein C-terminal domain"/>
    <property type="match status" value="1"/>
</dbReference>
<feature type="binding site" evidence="17">
    <location>
        <position position="393"/>
    </location>
    <ligand>
        <name>substrate</name>
    </ligand>
</feature>
<keyword evidence="8 17" id="KW-0285">Flavoprotein</keyword>
<keyword evidence="12" id="KW-0560">Oxidoreductase</keyword>
<feature type="binding site" evidence="17">
    <location>
        <position position="382"/>
    </location>
    <ligand>
        <name>FAD</name>
        <dbReference type="ChEBI" id="CHEBI:57692"/>
    </ligand>
</feature>
<evidence type="ECO:0000256" key="12">
    <source>
        <dbReference type="ARBA" id="ARBA00023002"/>
    </source>
</evidence>
<comment type="similarity">
    <text evidence="3">Belongs to the FAD-dependent oxidoreductase 2 family. FRD/SDH subfamily.</text>
</comment>
<evidence type="ECO:0000313" key="21">
    <source>
        <dbReference type="Proteomes" id="UP000240490"/>
    </source>
</evidence>
<name>A0A2R6B062_9ARCH</name>
<feature type="binding site" evidence="17">
    <location>
        <begin position="38"/>
        <end position="53"/>
    </location>
    <ligand>
        <name>FAD</name>
        <dbReference type="ChEBI" id="CHEBI:57692"/>
    </ligand>
</feature>
<keyword evidence="9" id="KW-0547">Nucleotide-binding</keyword>
<evidence type="ECO:0000256" key="3">
    <source>
        <dbReference type="ARBA" id="ARBA00008040"/>
    </source>
</evidence>
<evidence type="ECO:0000256" key="6">
    <source>
        <dbReference type="ARBA" id="ARBA00022448"/>
    </source>
</evidence>
<feature type="binding site" evidence="17">
    <location>
        <position position="216"/>
    </location>
    <ligand>
        <name>FAD</name>
        <dbReference type="ChEBI" id="CHEBI:57692"/>
    </ligand>
</feature>
<dbReference type="PIRSF" id="PIRSF000171">
    <property type="entry name" value="SDHA_APRA_LASPO"/>
    <property type="match status" value="1"/>
</dbReference>
<feature type="active site" description="Proton acceptor" evidence="16">
    <location>
        <position position="281"/>
    </location>
</feature>
<dbReference type="NCBIfam" id="TIGR01812">
    <property type="entry name" value="sdhA_frdA_Gneg"/>
    <property type="match status" value="1"/>
</dbReference>